<dbReference type="InterPro" id="IPR000626">
    <property type="entry name" value="Ubiquitin-like_dom"/>
</dbReference>
<dbReference type="PROSITE" id="PS50053">
    <property type="entry name" value="UBIQUITIN_2"/>
    <property type="match status" value="1"/>
</dbReference>
<proteinExistence type="predicted"/>
<dbReference type="Gene3D" id="3.10.20.90">
    <property type="entry name" value="Phosphatidylinositol 3-kinase Catalytic Subunit, Chain A, domain 1"/>
    <property type="match status" value="1"/>
</dbReference>
<protein>
    <submittedName>
        <fullName evidence="2">ISG15 ubiquitin like modifier</fullName>
    </submittedName>
</protein>
<keyword evidence="3" id="KW-1185">Reference proteome</keyword>
<dbReference type="SMART" id="SM00213">
    <property type="entry name" value="UBQ"/>
    <property type="match status" value="1"/>
</dbReference>
<organism evidence="2 3">
    <name type="scientific">Neogobius melanostomus</name>
    <name type="common">round goby</name>
    <dbReference type="NCBI Taxonomy" id="47308"/>
    <lineage>
        <taxon>Eukaryota</taxon>
        <taxon>Metazoa</taxon>
        <taxon>Chordata</taxon>
        <taxon>Craniata</taxon>
        <taxon>Vertebrata</taxon>
        <taxon>Euteleostomi</taxon>
        <taxon>Actinopterygii</taxon>
        <taxon>Neopterygii</taxon>
        <taxon>Teleostei</taxon>
        <taxon>Neoteleostei</taxon>
        <taxon>Acanthomorphata</taxon>
        <taxon>Gobiaria</taxon>
        <taxon>Gobiiformes</taxon>
        <taxon>Gobioidei</taxon>
        <taxon>Gobiidae</taxon>
        <taxon>Benthophilinae</taxon>
        <taxon>Neogobiini</taxon>
        <taxon>Neogobius</taxon>
    </lineage>
</organism>
<dbReference type="Pfam" id="PF00240">
    <property type="entry name" value="ubiquitin"/>
    <property type="match status" value="1"/>
</dbReference>
<dbReference type="InterPro" id="IPR050158">
    <property type="entry name" value="Ubiquitin_ubiquitin-like"/>
</dbReference>
<evidence type="ECO:0000259" key="1">
    <source>
        <dbReference type="PROSITE" id="PS50053"/>
    </source>
</evidence>
<evidence type="ECO:0000313" key="2">
    <source>
        <dbReference type="Ensembl" id="ENSNMLP00000000062.1"/>
    </source>
</evidence>
<evidence type="ECO:0000313" key="3">
    <source>
        <dbReference type="Proteomes" id="UP000694523"/>
    </source>
</evidence>
<name>A0A8C6WDV0_9GOBI</name>
<dbReference type="AlphaFoldDB" id="A0A8C6WDV0"/>
<dbReference type="InterPro" id="IPR029071">
    <property type="entry name" value="Ubiquitin-like_domsf"/>
</dbReference>
<dbReference type="Ensembl" id="ENSNMLT00000000081.1">
    <property type="protein sequence ID" value="ENSNMLP00000000062.1"/>
    <property type="gene ID" value="ENSNMLG00000000046.1"/>
</dbReference>
<dbReference type="Proteomes" id="UP000694523">
    <property type="component" value="Unplaced"/>
</dbReference>
<reference evidence="2" key="2">
    <citation type="submission" date="2025-09" db="UniProtKB">
        <authorList>
            <consortium name="Ensembl"/>
        </authorList>
    </citation>
    <scope>IDENTIFICATION</scope>
</reference>
<dbReference type="SUPFAM" id="SSF54236">
    <property type="entry name" value="Ubiquitin-like"/>
    <property type="match status" value="1"/>
</dbReference>
<accession>A0A8C6WDV0</accession>
<feature type="domain" description="Ubiquitin-like" evidence="1">
    <location>
        <begin position="29"/>
        <end position="103"/>
    </location>
</feature>
<dbReference type="PANTHER" id="PTHR10666">
    <property type="entry name" value="UBIQUITIN"/>
    <property type="match status" value="1"/>
</dbReference>
<sequence>MGHGSKPLSYYGLVSGSRVSLLVVEPTPIQVFLRNEKGQTNAYDIDPDETVQSFKSKVYAREKVPVDQQRLVYQSRDMTQGKLTDYGVKAFGTIELALRLRGG</sequence>
<reference evidence="2" key="1">
    <citation type="submission" date="2025-08" db="UniProtKB">
        <authorList>
            <consortium name="Ensembl"/>
        </authorList>
    </citation>
    <scope>IDENTIFICATION</scope>
</reference>